<comment type="similarity">
    <text evidence="1">Belongs to the GeBP family.</text>
</comment>
<dbReference type="InterPro" id="IPR053932">
    <property type="entry name" value="GeBP-like_DBD"/>
</dbReference>
<accession>A0AAU9NPT7</accession>
<organism evidence="4 5">
    <name type="scientific">Lactuca virosa</name>
    <dbReference type="NCBI Taxonomy" id="75947"/>
    <lineage>
        <taxon>Eukaryota</taxon>
        <taxon>Viridiplantae</taxon>
        <taxon>Streptophyta</taxon>
        <taxon>Embryophyta</taxon>
        <taxon>Tracheophyta</taxon>
        <taxon>Spermatophyta</taxon>
        <taxon>Magnoliopsida</taxon>
        <taxon>eudicotyledons</taxon>
        <taxon>Gunneridae</taxon>
        <taxon>Pentapetalae</taxon>
        <taxon>asterids</taxon>
        <taxon>campanulids</taxon>
        <taxon>Asterales</taxon>
        <taxon>Asteraceae</taxon>
        <taxon>Cichorioideae</taxon>
        <taxon>Cichorieae</taxon>
        <taxon>Lactucinae</taxon>
        <taxon>Lactuca</taxon>
    </lineage>
</organism>
<dbReference type="GO" id="GO:0006355">
    <property type="term" value="P:regulation of DNA-templated transcription"/>
    <property type="evidence" value="ECO:0007669"/>
    <property type="project" value="InterPro"/>
</dbReference>
<comment type="caution">
    <text evidence="4">The sequence shown here is derived from an EMBL/GenBank/DDBJ whole genome shotgun (WGS) entry which is preliminary data.</text>
</comment>
<gene>
    <name evidence="4" type="ORF">LVIROSA_LOCUS26033</name>
</gene>
<sequence>MVDIHDLANTVIPSSTICNPGKRKRKQPAQISKKGEVEEEDTEWVPSQRETGAITKLWSDNDEILLLEALRKSRDKSDMIMLHNITMECFERPFSKLQVSRKVRTLKTKFFNTSEKVLPASTHDAKISNLSREIWGQTETETVDVGPFLTPRELEARYPRVSASIDDLPPYNKMTVEAKNVIRECMCFISPQELHEIEYEWADYREGEVMSTAKQMSLSNKESKLLQNGRHAYNLAHRINTHVVYHSH</sequence>
<dbReference type="Proteomes" id="UP001157418">
    <property type="component" value="Unassembled WGS sequence"/>
</dbReference>
<protein>
    <recommendedName>
        <fullName evidence="3">Glabrous enhancer-binding protein-like DBD domain-containing protein</fullName>
    </recommendedName>
</protein>
<evidence type="ECO:0000259" key="3">
    <source>
        <dbReference type="Pfam" id="PF04504"/>
    </source>
</evidence>
<proteinExistence type="inferred from homology"/>
<dbReference type="EMBL" id="CAKMRJ010005412">
    <property type="protein sequence ID" value="CAH1439864.1"/>
    <property type="molecule type" value="Genomic_DNA"/>
</dbReference>
<dbReference type="PANTHER" id="PTHR31662">
    <property type="entry name" value="BNAANNG10740D PROTEIN-RELATED"/>
    <property type="match status" value="1"/>
</dbReference>
<reference evidence="4 5" key="1">
    <citation type="submission" date="2022-01" db="EMBL/GenBank/DDBJ databases">
        <authorList>
            <person name="Xiong W."/>
            <person name="Schranz E."/>
        </authorList>
    </citation>
    <scope>NUCLEOTIDE SEQUENCE [LARGE SCALE GENOMIC DNA]</scope>
</reference>
<name>A0AAU9NPT7_9ASTR</name>
<dbReference type="PANTHER" id="PTHR31662:SF90">
    <property type="entry name" value="DNA-BINDING STOREKEEPER PROTEIN-RELATED TRANSCRIPTIONAL REGULATOR-RELATED"/>
    <property type="match status" value="1"/>
</dbReference>
<dbReference type="Pfam" id="PF04504">
    <property type="entry name" value="GeBP-like_DBD"/>
    <property type="match status" value="1"/>
</dbReference>
<evidence type="ECO:0000313" key="4">
    <source>
        <dbReference type="EMBL" id="CAH1439864.1"/>
    </source>
</evidence>
<keyword evidence="5" id="KW-1185">Reference proteome</keyword>
<evidence type="ECO:0000313" key="5">
    <source>
        <dbReference type="Proteomes" id="UP001157418"/>
    </source>
</evidence>
<feature type="domain" description="Glabrous enhancer-binding protein-like DBD" evidence="3">
    <location>
        <begin position="56"/>
        <end position="136"/>
    </location>
</feature>
<evidence type="ECO:0000256" key="1">
    <source>
        <dbReference type="ARBA" id="ARBA00010820"/>
    </source>
</evidence>
<dbReference type="AlphaFoldDB" id="A0AAU9NPT7"/>
<evidence type="ECO:0000256" key="2">
    <source>
        <dbReference type="SAM" id="MobiDB-lite"/>
    </source>
</evidence>
<dbReference type="GO" id="GO:0005634">
    <property type="term" value="C:nucleus"/>
    <property type="evidence" value="ECO:0007669"/>
    <property type="project" value="TreeGrafter"/>
</dbReference>
<dbReference type="InterPro" id="IPR007592">
    <property type="entry name" value="GEBP"/>
</dbReference>
<feature type="region of interest" description="Disordered" evidence="2">
    <location>
        <begin position="15"/>
        <end position="42"/>
    </location>
</feature>